<dbReference type="KEGG" id="taw:EI545_13865"/>
<evidence type="ECO:0000256" key="2">
    <source>
        <dbReference type="ARBA" id="ARBA00022723"/>
    </source>
</evidence>
<evidence type="ECO:0000256" key="1">
    <source>
        <dbReference type="ARBA" id="ARBA00005495"/>
    </source>
</evidence>
<dbReference type="PROSITE" id="PS51891">
    <property type="entry name" value="CENP_V_GFA"/>
    <property type="match status" value="1"/>
</dbReference>
<reference evidence="6 7" key="1">
    <citation type="submission" date="2018-12" db="EMBL/GenBank/DDBJ databases">
        <title>Complete genome sequencing of Tabrizicola sp. K13M18.</title>
        <authorList>
            <person name="Bae J.-W."/>
        </authorList>
    </citation>
    <scope>NUCLEOTIDE SEQUENCE [LARGE SCALE GENOMIC DNA]</scope>
    <source>
        <strain evidence="6 7">K13M18</strain>
    </source>
</reference>
<dbReference type="InterPro" id="IPR006913">
    <property type="entry name" value="CENP-V/GFA"/>
</dbReference>
<evidence type="ECO:0000313" key="7">
    <source>
        <dbReference type="Proteomes" id="UP000282002"/>
    </source>
</evidence>
<evidence type="ECO:0000313" key="6">
    <source>
        <dbReference type="EMBL" id="AZL59827.1"/>
    </source>
</evidence>
<dbReference type="OrthoDB" id="9807246at2"/>
<accession>A0A3S8U8C4</accession>
<keyword evidence="4" id="KW-0456">Lyase</keyword>
<evidence type="ECO:0000256" key="4">
    <source>
        <dbReference type="ARBA" id="ARBA00023239"/>
    </source>
</evidence>
<dbReference type="GO" id="GO:0046872">
    <property type="term" value="F:metal ion binding"/>
    <property type="evidence" value="ECO:0007669"/>
    <property type="project" value="UniProtKB-KW"/>
</dbReference>
<keyword evidence="7" id="KW-1185">Reference proteome</keyword>
<protein>
    <submittedName>
        <fullName evidence="6">GFA family protein</fullName>
    </submittedName>
</protein>
<keyword evidence="2" id="KW-0479">Metal-binding</keyword>
<dbReference type="Pfam" id="PF04828">
    <property type="entry name" value="GFA"/>
    <property type="match status" value="1"/>
</dbReference>
<name>A0A3S8U8C4_9RHOB</name>
<dbReference type="RefSeq" id="WP_125326022.1">
    <property type="nucleotide sequence ID" value="NZ_CP034328.1"/>
</dbReference>
<feature type="domain" description="CENP-V/GFA" evidence="5">
    <location>
        <begin position="4"/>
        <end position="126"/>
    </location>
</feature>
<dbReference type="PANTHER" id="PTHR33337:SF40">
    <property type="entry name" value="CENP-V_GFA DOMAIN-CONTAINING PROTEIN-RELATED"/>
    <property type="match status" value="1"/>
</dbReference>
<comment type="similarity">
    <text evidence="1">Belongs to the Gfa family.</text>
</comment>
<dbReference type="PANTHER" id="PTHR33337">
    <property type="entry name" value="GFA DOMAIN-CONTAINING PROTEIN"/>
    <property type="match status" value="1"/>
</dbReference>
<sequence length="126" mass="13606">MKALEGGCLCGNIRFRAEGVPGFPHTCSCRMCQRHTGALTAAWVEYPREAVTWTGPGGAPATWRSSERSSRAFCPVCGSSLGAIDDAPVVALLTGAFDKPHLLPLKPQSHSYKASRPKWWHPEVTA</sequence>
<dbReference type="Gene3D" id="3.90.1590.10">
    <property type="entry name" value="glutathione-dependent formaldehyde- activating enzyme (gfa)"/>
    <property type="match status" value="1"/>
</dbReference>
<dbReference type="Proteomes" id="UP000282002">
    <property type="component" value="Chromosome"/>
</dbReference>
<evidence type="ECO:0000256" key="3">
    <source>
        <dbReference type="ARBA" id="ARBA00022833"/>
    </source>
</evidence>
<dbReference type="SUPFAM" id="SSF51316">
    <property type="entry name" value="Mss4-like"/>
    <property type="match status" value="1"/>
</dbReference>
<dbReference type="GO" id="GO:0016846">
    <property type="term" value="F:carbon-sulfur lyase activity"/>
    <property type="evidence" value="ECO:0007669"/>
    <property type="project" value="InterPro"/>
</dbReference>
<dbReference type="InterPro" id="IPR011057">
    <property type="entry name" value="Mss4-like_sf"/>
</dbReference>
<keyword evidence="3" id="KW-0862">Zinc</keyword>
<dbReference type="EMBL" id="CP034328">
    <property type="protein sequence ID" value="AZL59827.1"/>
    <property type="molecule type" value="Genomic_DNA"/>
</dbReference>
<dbReference type="AlphaFoldDB" id="A0A3S8U8C4"/>
<evidence type="ECO:0000259" key="5">
    <source>
        <dbReference type="PROSITE" id="PS51891"/>
    </source>
</evidence>
<organism evidence="6 7">
    <name type="scientific">Tabrizicola piscis</name>
    <dbReference type="NCBI Taxonomy" id="2494374"/>
    <lineage>
        <taxon>Bacteria</taxon>
        <taxon>Pseudomonadati</taxon>
        <taxon>Pseudomonadota</taxon>
        <taxon>Alphaproteobacteria</taxon>
        <taxon>Rhodobacterales</taxon>
        <taxon>Paracoccaceae</taxon>
        <taxon>Tabrizicola</taxon>
    </lineage>
</organism>
<gene>
    <name evidence="6" type="ORF">EI545_13865</name>
</gene>
<proteinExistence type="inferred from homology"/>